<dbReference type="SUPFAM" id="SSF81469">
    <property type="entry name" value="Bacterial aa3 type cytochrome c oxidase subunit IV"/>
    <property type="match status" value="1"/>
</dbReference>
<name>A0A4D7BVL3_9SPHN</name>
<keyword evidence="1" id="KW-0472">Membrane</keyword>
<dbReference type="Gene3D" id="1.20.5.160">
    <property type="entry name" value="Bacterial aa3 type cytochrome c oxidase subunit IV"/>
    <property type="match status" value="1"/>
</dbReference>
<dbReference type="EMBL" id="CP039704">
    <property type="protein sequence ID" value="QCI79549.1"/>
    <property type="molecule type" value="Genomic_DNA"/>
</dbReference>
<keyword evidence="1" id="KW-1133">Transmembrane helix</keyword>
<dbReference type="Pfam" id="PF07835">
    <property type="entry name" value="COX4_pro_2"/>
    <property type="match status" value="1"/>
</dbReference>
<evidence type="ECO:0000256" key="1">
    <source>
        <dbReference type="SAM" id="Phobius"/>
    </source>
</evidence>
<evidence type="ECO:0000259" key="2">
    <source>
        <dbReference type="Pfam" id="PF07835"/>
    </source>
</evidence>
<keyword evidence="4" id="KW-1185">Reference proteome</keyword>
<evidence type="ECO:0000313" key="3">
    <source>
        <dbReference type="EMBL" id="QCI79549.1"/>
    </source>
</evidence>
<dbReference type="Proteomes" id="UP000298714">
    <property type="component" value="Chromosome"/>
</dbReference>
<evidence type="ECO:0000313" key="4">
    <source>
        <dbReference type="Proteomes" id="UP000298714"/>
    </source>
</evidence>
<accession>A0A4D7BVL3</accession>
<sequence>MRRKSSFEGIAMAEQNSMDYAEHKRTWRGFMGFVKWGIPLSLILFGVVLWFTT</sequence>
<keyword evidence="1" id="KW-0812">Transmembrane</keyword>
<dbReference type="AlphaFoldDB" id="A0A4D7BVL3"/>
<dbReference type="InterPro" id="IPR012422">
    <property type="entry name" value="Cyt_c_oxidase_su4_bac-aa3"/>
</dbReference>
<protein>
    <submittedName>
        <fullName evidence="3">Aa3-type cytochrome c oxidase subunit IV</fullName>
    </submittedName>
</protein>
<feature type="transmembrane region" description="Helical" evidence="1">
    <location>
        <begin position="33"/>
        <end position="52"/>
    </location>
</feature>
<feature type="domain" description="Cytochrome c oxidase subunit IV bacterial aa3 type" evidence="2">
    <location>
        <begin position="16"/>
        <end position="38"/>
    </location>
</feature>
<dbReference type="InterPro" id="IPR036596">
    <property type="entry name" value="Cyt-C_aa3_sf"/>
</dbReference>
<organism evidence="3 4">
    <name type="scientific">Hankyongella ginsenosidimutans</name>
    <dbReference type="NCBI Taxonomy" id="1763828"/>
    <lineage>
        <taxon>Bacteria</taxon>
        <taxon>Pseudomonadati</taxon>
        <taxon>Pseudomonadota</taxon>
        <taxon>Alphaproteobacteria</taxon>
        <taxon>Sphingomonadales</taxon>
        <taxon>Sphingomonadaceae</taxon>
        <taxon>Hankyongella</taxon>
    </lineage>
</organism>
<proteinExistence type="predicted"/>
<gene>
    <name evidence="3" type="ORF">E6W36_08370</name>
</gene>
<reference evidence="4" key="1">
    <citation type="submission" date="2019-04" db="EMBL/GenBank/DDBJ databases">
        <title>Complete genome sequence of Sphingomonas sp. W1-2-3.</title>
        <authorList>
            <person name="Im W.T."/>
        </authorList>
    </citation>
    <scope>NUCLEOTIDE SEQUENCE [LARGE SCALE GENOMIC DNA]</scope>
    <source>
        <strain evidence="4">W1-2-3</strain>
    </source>
</reference>
<dbReference type="KEGG" id="hgn:E6W36_08370"/>